<gene>
    <name evidence="2" type="ORF">scyTo_0009049</name>
</gene>
<name>A0A401PGC3_SCYTO</name>
<organism evidence="2 3">
    <name type="scientific">Scyliorhinus torazame</name>
    <name type="common">Cloudy catshark</name>
    <name type="synonym">Catulus torazame</name>
    <dbReference type="NCBI Taxonomy" id="75743"/>
    <lineage>
        <taxon>Eukaryota</taxon>
        <taxon>Metazoa</taxon>
        <taxon>Chordata</taxon>
        <taxon>Craniata</taxon>
        <taxon>Vertebrata</taxon>
        <taxon>Chondrichthyes</taxon>
        <taxon>Elasmobranchii</taxon>
        <taxon>Galeomorphii</taxon>
        <taxon>Galeoidea</taxon>
        <taxon>Carcharhiniformes</taxon>
        <taxon>Scyliorhinidae</taxon>
        <taxon>Scyliorhinus</taxon>
    </lineage>
</organism>
<dbReference type="Proteomes" id="UP000288216">
    <property type="component" value="Unassembled WGS sequence"/>
</dbReference>
<comment type="caution">
    <text evidence="2">The sequence shown here is derived from an EMBL/GenBank/DDBJ whole genome shotgun (WGS) entry which is preliminary data.</text>
</comment>
<dbReference type="EMBL" id="BFAA01003600">
    <property type="protein sequence ID" value="GCB72182.1"/>
    <property type="molecule type" value="Genomic_DNA"/>
</dbReference>
<sequence>MLPNNNRPEFHFYTSPLDGPPNYYFWYSPYWQIQNIPLSPPISTKQSPESPNPARESEPAHLETPALQHVQLCSYLAHTQYDKALYDIFFHIPDPYISKKELLSVPDEDAEFWGTLHFTGINAAQELLSKRRFEKICSEILIETKTGGS</sequence>
<dbReference type="AlphaFoldDB" id="A0A401PGC3"/>
<feature type="region of interest" description="Disordered" evidence="1">
    <location>
        <begin position="41"/>
        <end position="61"/>
    </location>
</feature>
<reference evidence="2 3" key="1">
    <citation type="journal article" date="2018" name="Nat. Ecol. Evol.">
        <title>Shark genomes provide insights into elasmobranch evolution and the origin of vertebrates.</title>
        <authorList>
            <person name="Hara Y"/>
            <person name="Yamaguchi K"/>
            <person name="Onimaru K"/>
            <person name="Kadota M"/>
            <person name="Koyanagi M"/>
            <person name="Keeley SD"/>
            <person name="Tatsumi K"/>
            <person name="Tanaka K"/>
            <person name="Motone F"/>
            <person name="Kageyama Y"/>
            <person name="Nozu R"/>
            <person name="Adachi N"/>
            <person name="Nishimura O"/>
            <person name="Nakagawa R"/>
            <person name="Tanegashima C"/>
            <person name="Kiyatake I"/>
            <person name="Matsumoto R"/>
            <person name="Murakumo K"/>
            <person name="Nishida K"/>
            <person name="Terakita A"/>
            <person name="Kuratani S"/>
            <person name="Sato K"/>
            <person name="Hyodo S Kuraku.S."/>
        </authorList>
    </citation>
    <scope>NUCLEOTIDE SEQUENCE [LARGE SCALE GENOMIC DNA]</scope>
</reference>
<keyword evidence="3" id="KW-1185">Reference proteome</keyword>
<evidence type="ECO:0000313" key="2">
    <source>
        <dbReference type="EMBL" id="GCB72182.1"/>
    </source>
</evidence>
<evidence type="ECO:0000256" key="1">
    <source>
        <dbReference type="SAM" id="MobiDB-lite"/>
    </source>
</evidence>
<accession>A0A401PGC3</accession>
<proteinExistence type="predicted"/>
<protein>
    <submittedName>
        <fullName evidence="2">Uncharacterized protein</fullName>
    </submittedName>
</protein>
<dbReference type="OrthoDB" id="10357060at2759"/>
<evidence type="ECO:0000313" key="3">
    <source>
        <dbReference type="Proteomes" id="UP000288216"/>
    </source>
</evidence>